<evidence type="ECO:0000313" key="3">
    <source>
        <dbReference type="Proteomes" id="UP000002499"/>
    </source>
</evidence>
<dbReference type="eggNOG" id="ENOG502S2GC">
    <property type="taxonomic scope" value="Eukaryota"/>
</dbReference>
<dbReference type="STRING" id="655827.E9EH58"/>
<proteinExistence type="predicted"/>
<accession>E9EH58</accession>
<feature type="domain" description="DUF6598" evidence="1">
    <location>
        <begin position="56"/>
        <end position="259"/>
    </location>
</feature>
<dbReference type="Proteomes" id="UP000002499">
    <property type="component" value="Unassembled WGS sequence"/>
</dbReference>
<protein>
    <recommendedName>
        <fullName evidence="1">DUF6598 domain-containing protein</fullName>
    </recommendedName>
</protein>
<dbReference type="EMBL" id="GL698607">
    <property type="protein sequence ID" value="EFY84762.1"/>
    <property type="molecule type" value="Genomic_DNA"/>
</dbReference>
<reference evidence="2 3" key="1">
    <citation type="journal article" date="2011" name="PLoS Genet.">
        <title>Genome sequencing and comparative transcriptomics of the model entomopathogenic fungi Metarhizium anisopliae and M. acridum.</title>
        <authorList>
            <person name="Gao Q."/>
            <person name="Jin K."/>
            <person name="Ying S.H."/>
            <person name="Zhang Y."/>
            <person name="Xiao G."/>
            <person name="Shang Y."/>
            <person name="Duan Z."/>
            <person name="Hu X."/>
            <person name="Xie X.Q."/>
            <person name="Zhou G."/>
            <person name="Peng G."/>
            <person name="Luo Z."/>
            <person name="Huang W."/>
            <person name="Wang B."/>
            <person name="Fang W."/>
            <person name="Wang S."/>
            <person name="Zhong Y."/>
            <person name="Ma L.J."/>
            <person name="St Leger R.J."/>
            <person name="Zhao G.P."/>
            <person name="Pei Y."/>
            <person name="Feng M.G."/>
            <person name="Xia Y."/>
            <person name="Wang C."/>
        </authorList>
    </citation>
    <scope>NUCLEOTIDE SEQUENCE [LARGE SCALE GENOMIC DNA]</scope>
    <source>
        <strain evidence="2 3">CQMa 102</strain>
    </source>
</reference>
<sequence>MNDTETKNLSVIIIAPARPFKPLLHATIVWTKTRIEKPPVIEITKPDACIAKPRPLAEVLWVLIDNIDREDPGVLFGSIHATDDLGRQVIYNVEKSDSVSVEPRDQITLRTSRPLAADGDFVIDLDLWDRDRDASPHDEISRGQISWKVYDPTNEYDTPIQTEVDRKYGKATVYYVMMSSATKAVSEIIMLNGDGEKPADVFGRVRASSRFVQRALLNREGGDSVEVYPNTAIPLSRATMAVPIHDSLKIHVNFWDHDSE</sequence>
<evidence type="ECO:0000313" key="2">
    <source>
        <dbReference type="EMBL" id="EFY84762.1"/>
    </source>
</evidence>
<name>E9EH58_METAQ</name>
<evidence type="ECO:0000259" key="1">
    <source>
        <dbReference type="Pfam" id="PF20241"/>
    </source>
</evidence>
<gene>
    <name evidence="2" type="ORF">MAC_09206</name>
</gene>
<organism evidence="3">
    <name type="scientific">Metarhizium acridum (strain CQMa 102)</name>
    <dbReference type="NCBI Taxonomy" id="655827"/>
    <lineage>
        <taxon>Eukaryota</taxon>
        <taxon>Fungi</taxon>
        <taxon>Dikarya</taxon>
        <taxon>Ascomycota</taxon>
        <taxon>Pezizomycotina</taxon>
        <taxon>Sordariomycetes</taxon>
        <taxon>Hypocreomycetidae</taxon>
        <taxon>Hypocreales</taxon>
        <taxon>Clavicipitaceae</taxon>
        <taxon>Metarhizium</taxon>
    </lineage>
</organism>
<dbReference type="Pfam" id="PF20241">
    <property type="entry name" value="DUF6598"/>
    <property type="match status" value="1"/>
</dbReference>
<dbReference type="HOGENOM" id="CLU_1069919_0_0_1"/>
<dbReference type="InterPro" id="IPR046533">
    <property type="entry name" value="DUF6598"/>
</dbReference>
<dbReference type="InParanoid" id="E9EH58"/>
<dbReference type="OrthoDB" id="4927890at2759"/>
<dbReference type="AlphaFoldDB" id="E9EH58"/>
<keyword evidence="3" id="KW-1185">Reference proteome</keyword>